<name>A0A060XEX7_ONCMY</name>
<organism evidence="3 4">
    <name type="scientific">Oncorhynchus mykiss</name>
    <name type="common">Rainbow trout</name>
    <name type="synonym">Salmo gairdneri</name>
    <dbReference type="NCBI Taxonomy" id="8022"/>
    <lineage>
        <taxon>Eukaryota</taxon>
        <taxon>Metazoa</taxon>
        <taxon>Chordata</taxon>
        <taxon>Craniata</taxon>
        <taxon>Vertebrata</taxon>
        <taxon>Euteleostomi</taxon>
        <taxon>Actinopterygii</taxon>
        <taxon>Neopterygii</taxon>
        <taxon>Teleostei</taxon>
        <taxon>Protacanthopterygii</taxon>
        <taxon>Salmoniformes</taxon>
        <taxon>Salmonidae</taxon>
        <taxon>Salmoninae</taxon>
        <taxon>Oncorhynchus</taxon>
    </lineage>
</organism>
<dbReference type="PaxDb" id="8022-A0A060XEX7"/>
<accession>A0A060XEX7</accession>
<feature type="compositionally biased region" description="Acidic residues" evidence="1">
    <location>
        <begin position="119"/>
        <end position="130"/>
    </location>
</feature>
<protein>
    <submittedName>
        <fullName evidence="3">Uncharacterized protein</fullName>
    </submittedName>
</protein>
<evidence type="ECO:0000313" key="4">
    <source>
        <dbReference type="Proteomes" id="UP000193380"/>
    </source>
</evidence>
<sequence length="168" mass="18389">MKWNLFKKKPEAMVGPEPTGAAVLTVAPGPVASTAADNSTEAVKNGDFDDIKNKFLNEIDKIPLPSWAIIAIAVVAATLILTCCFCIVKKCCCKKKKNKKGKKGKGEMGMTNMKGGEKQDDDDYDEDDAETGMTGDEKEEEVKEKEKLGKLQYSIDYDFQDNKVGVLT</sequence>
<gene>
    <name evidence="3" type="ORF">GSONMT00022236001</name>
</gene>
<proteinExistence type="predicted"/>
<evidence type="ECO:0000256" key="2">
    <source>
        <dbReference type="SAM" id="Phobius"/>
    </source>
</evidence>
<dbReference type="STRING" id="8022.A0A060XEX7"/>
<feature type="region of interest" description="Disordered" evidence="1">
    <location>
        <begin position="97"/>
        <end position="146"/>
    </location>
</feature>
<dbReference type="AlphaFoldDB" id="A0A060XEX7"/>
<reference evidence="3" key="2">
    <citation type="submission" date="2014-03" db="EMBL/GenBank/DDBJ databases">
        <authorList>
            <person name="Genoscope - CEA"/>
        </authorList>
    </citation>
    <scope>NUCLEOTIDE SEQUENCE</scope>
</reference>
<keyword evidence="2" id="KW-1133">Transmembrane helix</keyword>
<keyword evidence="2" id="KW-0472">Membrane</keyword>
<evidence type="ECO:0000313" key="3">
    <source>
        <dbReference type="EMBL" id="CDQ75854.1"/>
    </source>
</evidence>
<evidence type="ECO:0000256" key="1">
    <source>
        <dbReference type="SAM" id="MobiDB-lite"/>
    </source>
</evidence>
<dbReference type="EMBL" id="FR905086">
    <property type="protein sequence ID" value="CDQ75854.1"/>
    <property type="molecule type" value="Genomic_DNA"/>
</dbReference>
<keyword evidence="2" id="KW-0812">Transmembrane</keyword>
<feature type="transmembrane region" description="Helical" evidence="2">
    <location>
        <begin position="67"/>
        <end position="88"/>
    </location>
</feature>
<reference evidence="3" key="1">
    <citation type="journal article" date="2014" name="Nat. Commun.">
        <title>The rainbow trout genome provides novel insights into evolution after whole-genome duplication in vertebrates.</title>
        <authorList>
            <person name="Berthelot C."/>
            <person name="Brunet F."/>
            <person name="Chalopin D."/>
            <person name="Juanchich A."/>
            <person name="Bernard M."/>
            <person name="Noel B."/>
            <person name="Bento P."/>
            <person name="Da Silva C."/>
            <person name="Labadie K."/>
            <person name="Alberti A."/>
            <person name="Aury J.M."/>
            <person name="Louis A."/>
            <person name="Dehais P."/>
            <person name="Bardou P."/>
            <person name="Montfort J."/>
            <person name="Klopp C."/>
            <person name="Cabau C."/>
            <person name="Gaspin C."/>
            <person name="Thorgaard G.H."/>
            <person name="Boussaha M."/>
            <person name="Quillet E."/>
            <person name="Guyomard R."/>
            <person name="Galiana D."/>
            <person name="Bobe J."/>
            <person name="Volff J.N."/>
            <person name="Genet C."/>
            <person name="Wincker P."/>
            <person name="Jaillon O."/>
            <person name="Roest Crollius H."/>
            <person name="Guiguen Y."/>
        </authorList>
    </citation>
    <scope>NUCLEOTIDE SEQUENCE [LARGE SCALE GENOMIC DNA]</scope>
</reference>
<dbReference type="Proteomes" id="UP000193380">
    <property type="component" value="Unassembled WGS sequence"/>
</dbReference>